<evidence type="ECO:0000259" key="3">
    <source>
        <dbReference type="PROSITE" id="PS50943"/>
    </source>
</evidence>
<dbReference type="Pfam" id="PF01381">
    <property type="entry name" value="HTH_3"/>
    <property type="match status" value="1"/>
</dbReference>
<dbReference type="EMBL" id="QXED01000007">
    <property type="protein sequence ID" value="RIV19882.1"/>
    <property type="molecule type" value="Genomic_DNA"/>
</dbReference>
<sequence>MSLVSENIRYLRKLNGLTQEQFARKINIKRSLLGAYEEARANPNQQNMQAIAKAFNTTVELLTRQDLRKLRETPNLSIPLGQPARSSEPRYEKSTEQAGIHPDLSDMFAQPEPVPGPEPQPLSNLLNKYYRAPEENRPPERATLPLVPPVITPPVRPTENRPTSPATVPFTPPAPRRTTGIRLLAQPMTFRRVQANAPGHAPVDRLFGTSASGPATTRPAYAAPDSLSFNNVFDGNAAPRSSAGSQTAQANIPVVMLSAFGDYTQRYQQTDFVGQLPVMHLPTLPEGQYRAFEADADFAYPGALLVGQFVRNWFDIVDGRLYVLLIQGTRPELHCRRVFSQVKVKGTLLLTADKASVPSREIALKDVLEVWEVKAFVSQQLPLPAPNTDRLKQLVDELRFEVERL</sequence>
<dbReference type="InterPro" id="IPR010982">
    <property type="entry name" value="Lambda_DNA-bd_dom_sf"/>
</dbReference>
<accession>A0A418M2B4</accession>
<feature type="region of interest" description="Disordered" evidence="2">
    <location>
        <begin position="73"/>
        <end position="99"/>
    </location>
</feature>
<dbReference type="PROSITE" id="PS50943">
    <property type="entry name" value="HTH_CROC1"/>
    <property type="match status" value="1"/>
</dbReference>
<dbReference type="OrthoDB" id="3831186at2"/>
<evidence type="ECO:0000313" key="4">
    <source>
        <dbReference type="EMBL" id="RIV19882.1"/>
    </source>
</evidence>
<protein>
    <submittedName>
        <fullName evidence="4">Helix-turn-helix domain-containing protein</fullName>
    </submittedName>
</protein>
<organism evidence="4 5">
    <name type="scientific">Fibrisoma montanum</name>
    <dbReference type="NCBI Taxonomy" id="2305895"/>
    <lineage>
        <taxon>Bacteria</taxon>
        <taxon>Pseudomonadati</taxon>
        <taxon>Bacteroidota</taxon>
        <taxon>Cytophagia</taxon>
        <taxon>Cytophagales</taxon>
        <taxon>Spirosomataceae</taxon>
        <taxon>Fibrisoma</taxon>
    </lineage>
</organism>
<evidence type="ECO:0000256" key="2">
    <source>
        <dbReference type="SAM" id="MobiDB-lite"/>
    </source>
</evidence>
<dbReference type="CDD" id="cd00093">
    <property type="entry name" value="HTH_XRE"/>
    <property type="match status" value="1"/>
</dbReference>
<feature type="compositionally biased region" description="Pro residues" evidence="2">
    <location>
        <begin position="146"/>
        <end position="156"/>
    </location>
</feature>
<dbReference type="SUPFAM" id="SSF47413">
    <property type="entry name" value="lambda repressor-like DNA-binding domains"/>
    <property type="match status" value="1"/>
</dbReference>
<dbReference type="Proteomes" id="UP000283523">
    <property type="component" value="Unassembled WGS sequence"/>
</dbReference>
<dbReference type="PANTHER" id="PTHR46558:SF11">
    <property type="entry name" value="HTH-TYPE TRANSCRIPTIONAL REGULATOR XRE"/>
    <property type="match status" value="1"/>
</dbReference>
<feature type="region of interest" description="Disordered" evidence="2">
    <location>
        <begin position="135"/>
        <end position="177"/>
    </location>
</feature>
<reference evidence="4 5" key="1">
    <citation type="submission" date="2018-08" db="EMBL/GenBank/DDBJ databases">
        <title>Fibrisoma montanum sp. nov., isolated from Danxia mountain soil.</title>
        <authorList>
            <person name="Huang Y."/>
        </authorList>
    </citation>
    <scope>NUCLEOTIDE SEQUENCE [LARGE SCALE GENOMIC DNA]</scope>
    <source>
        <strain evidence="4 5">HYT19</strain>
    </source>
</reference>
<dbReference type="InterPro" id="IPR001387">
    <property type="entry name" value="Cro/C1-type_HTH"/>
</dbReference>
<dbReference type="RefSeq" id="WP_119670167.1">
    <property type="nucleotide sequence ID" value="NZ_QXED01000007.1"/>
</dbReference>
<dbReference type="PANTHER" id="PTHR46558">
    <property type="entry name" value="TRACRIPTIONAL REGULATORY PROTEIN-RELATED-RELATED"/>
    <property type="match status" value="1"/>
</dbReference>
<proteinExistence type="predicted"/>
<gene>
    <name evidence="4" type="ORF">DYU11_23460</name>
</gene>
<name>A0A418M2B4_9BACT</name>
<evidence type="ECO:0000256" key="1">
    <source>
        <dbReference type="ARBA" id="ARBA00023125"/>
    </source>
</evidence>
<keyword evidence="1" id="KW-0238">DNA-binding</keyword>
<dbReference type="AlphaFoldDB" id="A0A418M2B4"/>
<comment type="caution">
    <text evidence="4">The sequence shown here is derived from an EMBL/GenBank/DDBJ whole genome shotgun (WGS) entry which is preliminary data.</text>
</comment>
<feature type="domain" description="HTH cro/C1-type" evidence="3">
    <location>
        <begin position="8"/>
        <end position="62"/>
    </location>
</feature>
<dbReference type="SMART" id="SM00530">
    <property type="entry name" value="HTH_XRE"/>
    <property type="match status" value="1"/>
</dbReference>
<dbReference type="Gene3D" id="1.10.260.40">
    <property type="entry name" value="lambda repressor-like DNA-binding domains"/>
    <property type="match status" value="1"/>
</dbReference>
<keyword evidence="5" id="KW-1185">Reference proteome</keyword>
<dbReference type="GO" id="GO:0003677">
    <property type="term" value="F:DNA binding"/>
    <property type="evidence" value="ECO:0007669"/>
    <property type="project" value="UniProtKB-KW"/>
</dbReference>
<evidence type="ECO:0000313" key="5">
    <source>
        <dbReference type="Proteomes" id="UP000283523"/>
    </source>
</evidence>